<dbReference type="GO" id="GO:0007189">
    <property type="term" value="P:adenylate cyclase-activating G protein-coupled receptor signaling pathway"/>
    <property type="evidence" value="ECO:0007669"/>
    <property type="project" value="TreeGrafter"/>
</dbReference>
<feature type="domain" description="G-protein coupled receptors family 2 profile 1" evidence="1">
    <location>
        <begin position="6"/>
        <end position="64"/>
    </location>
</feature>
<dbReference type="AlphaFoldDB" id="A0A8S3UAH1"/>
<evidence type="ECO:0000313" key="2">
    <source>
        <dbReference type="EMBL" id="CAG2240999.1"/>
    </source>
</evidence>
<dbReference type="PANTHER" id="PTHR45813">
    <property type="entry name" value="IG-LIKE DOMAIN-CONTAINING PROTEIN"/>
    <property type="match status" value="1"/>
</dbReference>
<dbReference type="Pfam" id="PF16489">
    <property type="entry name" value="GAIN"/>
    <property type="match status" value="1"/>
</dbReference>
<dbReference type="InterPro" id="IPR051587">
    <property type="entry name" value="Adhesion_GPCR"/>
</dbReference>
<sequence length="163" mass="18085">MQLRIFCSLLSKRNIEKNITWLKTEAGKKDTQKCPPGYTGNIFRKCNDKGDWEDPVYIECVNMALYETTEKLDKLGNITDPTKATAVINDVLNTINNHTNGNENSPTSGDLKHTTDILSQIVGIGTSKNATVNSEKFGDVLNSVLDRDNSGSWNEVNSEVKFA</sequence>
<dbReference type="InterPro" id="IPR032471">
    <property type="entry name" value="AGRL2-4_GAIN_subdom_A"/>
</dbReference>
<dbReference type="Gene3D" id="4.10.1240.10">
    <property type="entry name" value="GPCR, family 2, extracellular hormone receptor domain"/>
    <property type="match status" value="1"/>
</dbReference>
<dbReference type="GO" id="GO:0016020">
    <property type="term" value="C:membrane"/>
    <property type="evidence" value="ECO:0007669"/>
    <property type="project" value="InterPro"/>
</dbReference>
<dbReference type="PROSITE" id="PS50227">
    <property type="entry name" value="G_PROTEIN_RECEP_F2_3"/>
    <property type="match status" value="1"/>
</dbReference>
<dbReference type="OrthoDB" id="10052455at2759"/>
<dbReference type="Pfam" id="PF02793">
    <property type="entry name" value="HRM"/>
    <property type="match status" value="1"/>
</dbReference>
<dbReference type="PANTHER" id="PTHR45813:SF8">
    <property type="entry name" value="IG-LIKE DOMAIN-CONTAINING PROTEIN"/>
    <property type="match status" value="1"/>
</dbReference>
<organism evidence="2 3">
    <name type="scientific">Mytilus edulis</name>
    <name type="common">Blue mussel</name>
    <dbReference type="NCBI Taxonomy" id="6550"/>
    <lineage>
        <taxon>Eukaryota</taxon>
        <taxon>Metazoa</taxon>
        <taxon>Spiralia</taxon>
        <taxon>Lophotrochozoa</taxon>
        <taxon>Mollusca</taxon>
        <taxon>Bivalvia</taxon>
        <taxon>Autobranchia</taxon>
        <taxon>Pteriomorphia</taxon>
        <taxon>Mytilida</taxon>
        <taxon>Mytiloidea</taxon>
        <taxon>Mytilidae</taxon>
        <taxon>Mytilinae</taxon>
        <taxon>Mytilus</taxon>
    </lineage>
</organism>
<proteinExistence type="predicted"/>
<protein>
    <recommendedName>
        <fullName evidence="1">G-protein coupled receptors family 2 profile 1 domain-containing protein</fullName>
    </recommendedName>
</protein>
<comment type="caution">
    <text evidence="2">The sequence shown here is derived from an EMBL/GenBank/DDBJ whole genome shotgun (WGS) entry which is preliminary data.</text>
</comment>
<dbReference type="Gene3D" id="1.25.40.610">
    <property type="match status" value="1"/>
</dbReference>
<dbReference type="Proteomes" id="UP000683360">
    <property type="component" value="Unassembled WGS sequence"/>
</dbReference>
<dbReference type="InterPro" id="IPR036445">
    <property type="entry name" value="GPCR_2_extracell_dom_sf"/>
</dbReference>
<accession>A0A8S3UAH1</accession>
<dbReference type="EMBL" id="CAJPWZ010002579">
    <property type="protein sequence ID" value="CAG2240999.1"/>
    <property type="molecule type" value="Genomic_DNA"/>
</dbReference>
<gene>
    <name evidence="2" type="ORF">MEDL_53366</name>
</gene>
<keyword evidence="3" id="KW-1185">Reference proteome</keyword>
<evidence type="ECO:0000259" key="1">
    <source>
        <dbReference type="PROSITE" id="PS50227"/>
    </source>
</evidence>
<name>A0A8S3UAH1_MYTED</name>
<evidence type="ECO:0000313" key="3">
    <source>
        <dbReference type="Proteomes" id="UP000683360"/>
    </source>
</evidence>
<dbReference type="GO" id="GO:0004930">
    <property type="term" value="F:G protein-coupled receptor activity"/>
    <property type="evidence" value="ECO:0007669"/>
    <property type="project" value="InterPro"/>
</dbReference>
<dbReference type="InterPro" id="IPR001879">
    <property type="entry name" value="GPCR_2_extracellular_dom"/>
</dbReference>
<dbReference type="SUPFAM" id="SSF111418">
    <property type="entry name" value="Hormone receptor domain"/>
    <property type="match status" value="1"/>
</dbReference>
<reference evidence="2" key="1">
    <citation type="submission" date="2021-03" db="EMBL/GenBank/DDBJ databases">
        <authorList>
            <person name="Bekaert M."/>
        </authorList>
    </citation>
    <scope>NUCLEOTIDE SEQUENCE</scope>
</reference>